<sequence>ERIGLAGNSPAERLISITLDTGVFDDEDNNREDSDEDE</sequence>
<comment type="caution">
    <text evidence="2">The sequence shown here is derived from an EMBL/GenBank/DDBJ whole genome shotgun (WGS) entry which is preliminary data.</text>
</comment>
<protein>
    <submittedName>
        <fullName evidence="2">Uncharacterized protein</fullName>
    </submittedName>
</protein>
<proteinExistence type="predicted"/>
<feature type="compositionally biased region" description="Acidic residues" evidence="1">
    <location>
        <begin position="23"/>
        <end position="38"/>
    </location>
</feature>
<feature type="region of interest" description="Disordered" evidence="1">
    <location>
        <begin position="18"/>
        <end position="38"/>
    </location>
</feature>
<dbReference type="Proteomes" id="UP000681967">
    <property type="component" value="Unassembled WGS sequence"/>
</dbReference>
<evidence type="ECO:0000256" key="1">
    <source>
        <dbReference type="SAM" id="MobiDB-lite"/>
    </source>
</evidence>
<name>A0A8S2V0G3_9BILA</name>
<dbReference type="EMBL" id="CAJOBH010047140">
    <property type="protein sequence ID" value="CAF4360650.1"/>
    <property type="molecule type" value="Genomic_DNA"/>
</dbReference>
<organism evidence="2 3">
    <name type="scientific">Rotaria magnacalcarata</name>
    <dbReference type="NCBI Taxonomy" id="392030"/>
    <lineage>
        <taxon>Eukaryota</taxon>
        <taxon>Metazoa</taxon>
        <taxon>Spiralia</taxon>
        <taxon>Gnathifera</taxon>
        <taxon>Rotifera</taxon>
        <taxon>Eurotatoria</taxon>
        <taxon>Bdelloidea</taxon>
        <taxon>Philodinida</taxon>
        <taxon>Philodinidae</taxon>
        <taxon>Rotaria</taxon>
    </lineage>
</organism>
<evidence type="ECO:0000313" key="3">
    <source>
        <dbReference type="Proteomes" id="UP000681967"/>
    </source>
</evidence>
<feature type="non-terminal residue" evidence="2">
    <location>
        <position position="1"/>
    </location>
</feature>
<evidence type="ECO:0000313" key="2">
    <source>
        <dbReference type="EMBL" id="CAF4360650.1"/>
    </source>
</evidence>
<reference evidence="2" key="1">
    <citation type="submission" date="2021-02" db="EMBL/GenBank/DDBJ databases">
        <authorList>
            <person name="Nowell W R."/>
        </authorList>
    </citation>
    <scope>NUCLEOTIDE SEQUENCE</scope>
</reference>
<gene>
    <name evidence="2" type="ORF">BYL167_LOCUS29887</name>
</gene>
<dbReference type="AlphaFoldDB" id="A0A8S2V0G3"/>
<accession>A0A8S2V0G3</accession>